<dbReference type="EMBL" id="HG807196">
    <property type="protein sequence ID" value="CDW60562.1"/>
    <property type="molecule type" value="Genomic_DNA"/>
</dbReference>
<accession>A0A077ZJK1</accession>
<dbReference type="STRING" id="36087.A0A077ZJK1"/>
<dbReference type="AlphaFoldDB" id="A0A077ZJK1"/>
<name>A0A077ZJK1_TRITR</name>
<proteinExistence type="predicted"/>
<dbReference type="OrthoDB" id="5846767at2759"/>
<keyword evidence="2" id="KW-1185">Reference proteome</keyword>
<organism evidence="1 2">
    <name type="scientific">Trichuris trichiura</name>
    <name type="common">Whipworm</name>
    <name type="synonym">Trichocephalus trichiurus</name>
    <dbReference type="NCBI Taxonomy" id="36087"/>
    <lineage>
        <taxon>Eukaryota</taxon>
        <taxon>Metazoa</taxon>
        <taxon>Ecdysozoa</taxon>
        <taxon>Nematoda</taxon>
        <taxon>Enoplea</taxon>
        <taxon>Dorylaimia</taxon>
        <taxon>Trichinellida</taxon>
        <taxon>Trichuridae</taxon>
        <taxon>Trichuris</taxon>
    </lineage>
</organism>
<reference evidence="1" key="2">
    <citation type="submission" date="2014-03" db="EMBL/GenBank/DDBJ databases">
        <title>The whipworm genome and dual-species transcriptomics of an intimate host-pathogen interaction.</title>
        <authorList>
            <person name="Foth B.J."/>
            <person name="Tsai I.J."/>
            <person name="Reid A.J."/>
            <person name="Bancroft A.J."/>
            <person name="Nichol S."/>
            <person name="Tracey A."/>
            <person name="Holroyd N."/>
            <person name="Cotton J.A."/>
            <person name="Stanley E.J."/>
            <person name="Zarowiecki M."/>
            <person name="Liu J.Z."/>
            <person name="Huckvale T."/>
            <person name="Cooper P.J."/>
            <person name="Grencis R.K."/>
            <person name="Berriman M."/>
        </authorList>
    </citation>
    <scope>NUCLEOTIDE SEQUENCE [LARGE SCALE GENOMIC DNA]</scope>
</reference>
<evidence type="ECO:0000313" key="1">
    <source>
        <dbReference type="EMBL" id="CDW60562.1"/>
    </source>
</evidence>
<gene>
    <name evidence="1" type="ORF">TTRE_0000895001</name>
</gene>
<sequence length="302" mass="34418">MHLDVMSGADEAAKELNALLNGLIILNSNSGEPWICEAFHSALNTMSRKMGLRKFVDCLHKRWLTDTCVVLPAVHLCNTLSMRRTGFTTLLHAIMVNDYRNGHELRKISRTIFANSARFMIDYFRSNYHAVLPGSENAKRSRKDIPIASANVSASSMTSSSPQANTVQSLKYRFPLVTSENGEEYEMNPLIEELIDPIFHYLSLLIDGTASRPEFVLFHHALSTLGYIFQGLNPQRMHQLSLQLRQSIVDNAKQPLDRAILLESIELMINKWKDNEQDEDVRHFYAKFKTQYDSCASWHNIG</sequence>
<evidence type="ECO:0000313" key="2">
    <source>
        <dbReference type="Proteomes" id="UP000030665"/>
    </source>
</evidence>
<dbReference type="Gene3D" id="1.25.40.180">
    <property type="match status" value="1"/>
</dbReference>
<dbReference type="Proteomes" id="UP000030665">
    <property type="component" value="Unassembled WGS sequence"/>
</dbReference>
<protein>
    <submittedName>
        <fullName evidence="1">Uncharacterized protein</fullName>
    </submittedName>
</protein>
<reference evidence="1" key="1">
    <citation type="submission" date="2014-01" db="EMBL/GenBank/DDBJ databases">
        <authorList>
            <person name="Aslett M."/>
        </authorList>
    </citation>
    <scope>NUCLEOTIDE SEQUENCE</scope>
</reference>